<keyword evidence="2" id="KW-1185">Reference proteome</keyword>
<comment type="caution">
    <text evidence="1">The sequence shown here is derived from an EMBL/GenBank/DDBJ whole genome shotgun (WGS) entry which is preliminary data.</text>
</comment>
<dbReference type="AlphaFoldDB" id="A0A1A5YQD5"/>
<proteinExistence type="predicted"/>
<dbReference type="OrthoDB" id="1955171at2"/>
<dbReference type="InterPro" id="IPR025916">
    <property type="entry name" value="YdjO"/>
</dbReference>
<accession>A0A1A5YQD5</accession>
<evidence type="ECO:0000313" key="2">
    <source>
        <dbReference type="Proteomes" id="UP000092024"/>
    </source>
</evidence>
<dbReference type="Pfam" id="PF14169">
    <property type="entry name" value="YdjO"/>
    <property type="match status" value="1"/>
</dbReference>
<gene>
    <name evidence="1" type="ORF">A7K91_08665</name>
</gene>
<name>A0A1A5YQD5_9BACL</name>
<dbReference type="EMBL" id="LYPA01000031">
    <property type="protein sequence ID" value="OBR67793.1"/>
    <property type="molecule type" value="Genomic_DNA"/>
</dbReference>
<sequence>MYNRKKPLEEIPQENTKIWTCETEGCNSWMRDNFSFQEVPNCVICNAPMISGEKLLPALVNTTAELKA</sequence>
<protein>
    <submittedName>
        <fullName evidence="1">Cold-shock protein</fullName>
    </submittedName>
</protein>
<evidence type="ECO:0000313" key="1">
    <source>
        <dbReference type="EMBL" id="OBR67793.1"/>
    </source>
</evidence>
<dbReference type="RefSeq" id="WP_068680167.1">
    <property type="nucleotide sequence ID" value="NZ_LYPA01000031.1"/>
</dbReference>
<dbReference type="Proteomes" id="UP000092024">
    <property type="component" value="Unassembled WGS sequence"/>
</dbReference>
<dbReference type="STRING" id="1844972.A7K91_08665"/>
<organism evidence="1 2">
    <name type="scientific">Paenibacillus oryzae</name>
    <dbReference type="NCBI Taxonomy" id="1844972"/>
    <lineage>
        <taxon>Bacteria</taxon>
        <taxon>Bacillati</taxon>
        <taxon>Bacillota</taxon>
        <taxon>Bacilli</taxon>
        <taxon>Bacillales</taxon>
        <taxon>Paenibacillaceae</taxon>
        <taxon>Paenibacillus</taxon>
    </lineage>
</organism>
<reference evidence="1 2" key="1">
    <citation type="submission" date="2016-05" db="EMBL/GenBank/DDBJ databases">
        <title>Paenibacillus oryzae. sp. nov., isolated from the rice root.</title>
        <authorList>
            <person name="Zhang J."/>
            <person name="Zhang X."/>
        </authorList>
    </citation>
    <scope>NUCLEOTIDE SEQUENCE [LARGE SCALE GENOMIC DNA]</scope>
    <source>
        <strain evidence="1 2">1DrF-4</strain>
    </source>
</reference>